<evidence type="ECO:0000313" key="3">
    <source>
        <dbReference type="Proteomes" id="UP001199296"/>
    </source>
</evidence>
<dbReference type="Proteomes" id="UP001199296">
    <property type="component" value="Unassembled WGS sequence"/>
</dbReference>
<dbReference type="GO" id="GO:0052621">
    <property type="term" value="F:diguanylate cyclase activity"/>
    <property type="evidence" value="ECO:0007669"/>
    <property type="project" value="TreeGrafter"/>
</dbReference>
<dbReference type="InterPro" id="IPR000160">
    <property type="entry name" value="GGDEF_dom"/>
</dbReference>
<dbReference type="PROSITE" id="PS50887">
    <property type="entry name" value="GGDEF"/>
    <property type="match status" value="1"/>
</dbReference>
<dbReference type="AlphaFoldDB" id="A0AAW4X2G9"/>
<evidence type="ECO:0000313" key="2">
    <source>
        <dbReference type="EMBL" id="MCC3145997.1"/>
    </source>
</evidence>
<proteinExistence type="predicted"/>
<dbReference type="NCBIfam" id="TIGR00254">
    <property type="entry name" value="GGDEF"/>
    <property type="match status" value="1"/>
</dbReference>
<dbReference type="Pfam" id="PF00990">
    <property type="entry name" value="GGDEF"/>
    <property type="match status" value="1"/>
</dbReference>
<dbReference type="FunFam" id="3.30.70.270:FF:000001">
    <property type="entry name" value="Diguanylate cyclase domain protein"/>
    <property type="match status" value="1"/>
</dbReference>
<reference evidence="2 3" key="1">
    <citation type="submission" date="2021-10" db="EMBL/GenBank/DDBJ databases">
        <authorList>
            <person name="Grouzdev D.S."/>
            <person name="Pantiukh K.S."/>
            <person name="Krutkina M.S."/>
        </authorList>
    </citation>
    <scope>NUCLEOTIDE SEQUENCE [LARGE SCALE GENOMIC DNA]</scope>
    <source>
        <strain evidence="2 3">Z-7514</strain>
    </source>
</reference>
<feature type="domain" description="GGDEF" evidence="1">
    <location>
        <begin position="48"/>
        <end position="173"/>
    </location>
</feature>
<keyword evidence="3" id="KW-1185">Reference proteome</keyword>
<dbReference type="Gene3D" id="3.30.70.270">
    <property type="match status" value="1"/>
</dbReference>
<organism evidence="2 3">
    <name type="scientific">Halanaerobium polyolivorans</name>
    <dbReference type="NCBI Taxonomy" id="2886943"/>
    <lineage>
        <taxon>Bacteria</taxon>
        <taxon>Bacillati</taxon>
        <taxon>Bacillota</taxon>
        <taxon>Clostridia</taxon>
        <taxon>Halanaerobiales</taxon>
        <taxon>Halanaerobiaceae</taxon>
        <taxon>Halanaerobium</taxon>
    </lineage>
</organism>
<dbReference type="InterPro" id="IPR043128">
    <property type="entry name" value="Rev_trsase/Diguanyl_cyclase"/>
</dbReference>
<name>A0AAW4X2G9_9FIRM</name>
<comment type="caution">
    <text evidence="2">The sequence shown here is derived from an EMBL/GenBank/DDBJ whole genome shotgun (WGS) entry which is preliminary data.</text>
</comment>
<dbReference type="PANTHER" id="PTHR45138:SF9">
    <property type="entry name" value="DIGUANYLATE CYCLASE DGCM-RELATED"/>
    <property type="match status" value="1"/>
</dbReference>
<protein>
    <submittedName>
        <fullName evidence="2">GGDEF domain-containing protein</fullName>
    </submittedName>
</protein>
<dbReference type="PANTHER" id="PTHR45138">
    <property type="entry name" value="REGULATORY COMPONENTS OF SENSORY TRANSDUCTION SYSTEM"/>
    <property type="match status" value="1"/>
</dbReference>
<evidence type="ECO:0000259" key="1">
    <source>
        <dbReference type="PROSITE" id="PS50887"/>
    </source>
</evidence>
<sequence>MANTNAALDRLYYQNELKYKSYHDGLTNLYNRRFFEEEMERLDVERQLPISIIMADLNGLKLINDNYGHEKGDEVLIKTAEILKKSLREEDIVARLGGDEFAILMPKTNKEQADRIIKRIKDKIDQITAKKALPISLALGTATKEKAVENIYEVLRKADNKMYQDKLSKNKKR</sequence>
<dbReference type="EMBL" id="JAJFAT010000027">
    <property type="protein sequence ID" value="MCC3145997.1"/>
    <property type="molecule type" value="Genomic_DNA"/>
</dbReference>
<dbReference type="InterPro" id="IPR029787">
    <property type="entry name" value="Nucleotide_cyclase"/>
</dbReference>
<gene>
    <name evidence="2" type="ORF">LJ207_11795</name>
</gene>
<dbReference type="SMART" id="SM00267">
    <property type="entry name" value="GGDEF"/>
    <property type="match status" value="1"/>
</dbReference>
<dbReference type="InterPro" id="IPR050469">
    <property type="entry name" value="Diguanylate_Cyclase"/>
</dbReference>
<dbReference type="CDD" id="cd01949">
    <property type="entry name" value="GGDEF"/>
    <property type="match status" value="1"/>
</dbReference>
<accession>A0AAW4X2G9</accession>
<dbReference type="SUPFAM" id="SSF55073">
    <property type="entry name" value="Nucleotide cyclase"/>
    <property type="match status" value="1"/>
</dbReference>